<evidence type="ECO:0000256" key="2">
    <source>
        <dbReference type="ARBA" id="ARBA00023002"/>
    </source>
</evidence>
<dbReference type="Gene3D" id="3.40.50.720">
    <property type="entry name" value="NAD(P)-binding Rossmann-like Domain"/>
    <property type="match status" value="1"/>
</dbReference>
<accession>A0ABP6T2T6</accession>
<evidence type="ECO:0000313" key="5">
    <source>
        <dbReference type="Proteomes" id="UP001501676"/>
    </source>
</evidence>
<dbReference type="PRINTS" id="PR00081">
    <property type="entry name" value="GDHRDH"/>
</dbReference>
<dbReference type="Proteomes" id="UP001501676">
    <property type="component" value="Unassembled WGS sequence"/>
</dbReference>
<dbReference type="Pfam" id="PF13561">
    <property type="entry name" value="adh_short_C2"/>
    <property type="match status" value="1"/>
</dbReference>
<dbReference type="CDD" id="cd05233">
    <property type="entry name" value="SDR_c"/>
    <property type="match status" value="1"/>
</dbReference>
<gene>
    <name evidence="4" type="ORF">GCM10020369_44960</name>
</gene>
<dbReference type="PANTHER" id="PTHR42760:SF133">
    <property type="entry name" value="3-OXOACYL-[ACYL-CARRIER-PROTEIN] REDUCTASE"/>
    <property type="match status" value="1"/>
</dbReference>
<evidence type="ECO:0000256" key="1">
    <source>
        <dbReference type="ARBA" id="ARBA00006484"/>
    </source>
</evidence>
<dbReference type="PANTHER" id="PTHR42760">
    <property type="entry name" value="SHORT-CHAIN DEHYDROGENASES/REDUCTASES FAMILY MEMBER"/>
    <property type="match status" value="1"/>
</dbReference>
<dbReference type="SUPFAM" id="SSF51735">
    <property type="entry name" value="NAD(P)-binding Rossmann-fold domains"/>
    <property type="match status" value="1"/>
</dbReference>
<protein>
    <submittedName>
        <fullName evidence="4">SDR family NAD(P)-dependent oxidoreductase</fullName>
    </submittedName>
</protein>
<comment type="caution">
    <text evidence="4">The sequence shown here is derived from an EMBL/GenBank/DDBJ whole genome shotgun (WGS) entry which is preliminary data.</text>
</comment>
<dbReference type="InterPro" id="IPR036291">
    <property type="entry name" value="NAD(P)-bd_dom_sf"/>
</dbReference>
<organism evidence="4 5">
    <name type="scientific">Cryptosporangium minutisporangium</name>
    <dbReference type="NCBI Taxonomy" id="113569"/>
    <lineage>
        <taxon>Bacteria</taxon>
        <taxon>Bacillati</taxon>
        <taxon>Actinomycetota</taxon>
        <taxon>Actinomycetes</taxon>
        <taxon>Cryptosporangiales</taxon>
        <taxon>Cryptosporangiaceae</taxon>
        <taxon>Cryptosporangium</taxon>
    </lineage>
</organism>
<keyword evidence="2" id="KW-0560">Oxidoreductase</keyword>
<evidence type="ECO:0000256" key="3">
    <source>
        <dbReference type="SAM" id="MobiDB-lite"/>
    </source>
</evidence>
<name>A0ABP6T2T6_9ACTN</name>
<reference evidence="5" key="1">
    <citation type="journal article" date="2019" name="Int. J. Syst. Evol. Microbiol.">
        <title>The Global Catalogue of Microorganisms (GCM) 10K type strain sequencing project: providing services to taxonomists for standard genome sequencing and annotation.</title>
        <authorList>
            <consortium name="The Broad Institute Genomics Platform"/>
            <consortium name="The Broad Institute Genome Sequencing Center for Infectious Disease"/>
            <person name="Wu L."/>
            <person name="Ma J."/>
        </authorList>
    </citation>
    <scope>NUCLEOTIDE SEQUENCE [LARGE SCALE GENOMIC DNA]</scope>
    <source>
        <strain evidence="5">JCM 9458</strain>
    </source>
</reference>
<dbReference type="RefSeq" id="WP_345730148.1">
    <property type="nucleotide sequence ID" value="NZ_BAAAYN010000029.1"/>
</dbReference>
<dbReference type="InterPro" id="IPR002347">
    <property type="entry name" value="SDR_fam"/>
</dbReference>
<keyword evidence="5" id="KW-1185">Reference proteome</keyword>
<evidence type="ECO:0000313" key="4">
    <source>
        <dbReference type="EMBL" id="GAA3390558.1"/>
    </source>
</evidence>
<sequence>MTTPTVVVTGAGSGIGAAVAAKLRATGANVLGLDLVTTRSDEATPDVRAPDVRAFDVRKEAAWAALADELRDRQQPVHGVVNCAGTTWRARLGDVTPDAFTHVQDVNVLGPLLGIQALTPLMPAGASIVNVGSLAAVQGHYPIAYTASKWSLRGLTHAACLELGPRGIRVNIVHPGFVETPMTASAVTAFRAAAVAETPLGRAGRPEEVAEVVAFLLSDAASFVTGAEIPVDGGAGSHGGAKTVSDALRPSYRPPGS</sequence>
<dbReference type="EMBL" id="BAAAYN010000029">
    <property type="protein sequence ID" value="GAA3390558.1"/>
    <property type="molecule type" value="Genomic_DNA"/>
</dbReference>
<comment type="similarity">
    <text evidence="1">Belongs to the short-chain dehydrogenases/reductases (SDR) family.</text>
</comment>
<feature type="region of interest" description="Disordered" evidence="3">
    <location>
        <begin position="234"/>
        <end position="257"/>
    </location>
</feature>
<proteinExistence type="inferred from homology"/>